<keyword evidence="3" id="KW-1185">Reference proteome</keyword>
<evidence type="ECO:0000256" key="1">
    <source>
        <dbReference type="SAM" id="Phobius"/>
    </source>
</evidence>
<keyword evidence="1" id="KW-1133">Transmembrane helix</keyword>
<reference evidence="2 3" key="1">
    <citation type="journal article" date="2011" name="ISME J.">
        <title>The endosymbionts of the deep-sea tubeworms Riftia pachyptila and Tevnia jerichonana share an identical physiology as revealed by proteogenomic analyses.</title>
        <authorList>
            <person name="Gardebrecht A."/>
            <person name="Markert S."/>
            <person name="Felbeck H."/>
            <person name="Thuermer A."/>
            <person name="Albrecht D."/>
            <person name="Wollherr A."/>
            <person name="Kabisch J."/>
            <person name="Lehmann R."/>
            <person name="Daniel R."/>
            <person name="Liesegang H."/>
            <person name="Hecker M."/>
            <person name="Sievert S.M."/>
            <person name="Schweder T."/>
        </authorList>
    </citation>
    <scope>NUCLEOTIDE SEQUENCE [LARGE SCALE GENOMIC DNA]</scope>
</reference>
<evidence type="ECO:0008006" key="4">
    <source>
        <dbReference type="Google" id="ProtNLM"/>
    </source>
</evidence>
<organism evidence="2 3">
    <name type="scientific">endosymbiont of Tevnia jerichonana</name>
    <name type="common">vent Tica</name>
    <dbReference type="NCBI Taxonomy" id="1049564"/>
    <lineage>
        <taxon>Bacteria</taxon>
        <taxon>Pseudomonadati</taxon>
        <taxon>Pseudomonadota</taxon>
        <taxon>Gammaproteobacteria</taxon>
        <taxon>sulfur-oxidizing symbionts</taxon>
    </lineage>
</organism>
<evidence type="ECO:0000313" key="2">
    <source>
        <dbReference type="EMBL" id="EGW55243.1"/>
    </source>
</evidence>
<accession>G2FDF7</accession>
<name>G2FDF7_9GAMM</name>
<keyword evidence="1" id="KW-0472">Membrane</keyword>
<sequence>MSWLTLFATTGTLVCCALPIILVMLGLGATVAALTSSLPLLITLSQHKAWVFAFSGLMLGLSGWLLYRSRHSCPSDPQLGELCNKTQLWNRRIYWVSVAIWGIGFFAAYFALPLRLWIDL</sequence>
<dbReference type="AlphaFoldDB" id="G2FDF7"/>
<dbReference type="eggNOG" id="ENOG5031I07">
    <property type="taxonomic scope" value="Bacteria"/>
</dbReference>
<keyword evidence="1" id="KW-0812">Transmembrane</keyword>
<evidence type="ECO:0000313" key="3">
    <source>
        <dbReference type="Proteomes" id="UP000005167"/>
    </source>
</evidence>
<gene>
    <name evidence="2" type="ORF">TevJSym_ae01000</name>
</gene>
<dbReference type="EMBL" id="AFZB01000005">
    <property type="protein sequence ID" value="EGW55243.1"/>
    <property type="molecule type" value="Genomic_DNA"/>
</dbReference>
<protein>
    <recommendedName>
        <fullName evidence="4">Mercuric transport protein MerT</fullName>
    </recommendedName>
</protein>
<feature type="transmembrane region" description="Helical" evidence="1">
    <location>
        <begin position="49"/>
        <end position="67"/>
    </location>
</feature>
<comment type="caution">
    <text evidence="2">The sequence shown here is derived from an EMBL/GenBank/DDBJ whole genome shotgun (WGS) entry which is preliminary data.</text>
</comment>
<feature type="transmembrane region" description="Helical" evidence="1">
    <location>
        <begin position="93"/>
        <end position="112"/>
    </location>
</feature>
<proteinExistence type="predicted"/>
<dbReference type="PATRIC" id="fig|1049564.3.peg.940"/>
<dbReference type="Proteomes" id="UP000005167">
    <property type="component" value="Unassembled WGS sequence"/>
</dbReference>